<feature type="region of interest" description="Disordered" evidence="1">
    <location>
        <begin position="302"/>
        <end position="329"/>
    </location>
</feature>
<feature type="compositionally biased region" description="Acidic residues" evidence="1">
    <location>
        <begin position="303"/>
        <end position="313"/>
    </location>
</feature>
<dbReference type="Proteomes" id="UP000321514">
    <property type="component" value="Unassembled WGS sequence"/>
</dbReference>
<evidence type="ECO:0000313" key="4">
    <source>
        <dbReference type="Proteomes" id="UP000183760"/>
    </source>
</evidence>
<dbReference type="EMBL" id="FOIB01000007">
    <property type="protein sequence ID" value="SEU25172.1"/>
    <property type="molecule type" value="Genomic_DNA"/>
</dbReference>
<name>A0A511T7S5_MYXFU</name>
<dbReference type="RefSeq" id="WP_074956782.1">
    <property type="nucleotide sequence ID" value="NZ_BJXR01000036.1"/>
</dbReference>
<dbReference type="STRING" id="1334629.MFUL124B02_19680"/>
<evidence type="ECO:0000313" key="2">
    <source>
        <dbReference type="EMBL" id="GEN10037.1"/>
    </source>
</evidence>
<reference evidence="3 4" key="1">
    <citation type="submission" date="2016-10" db="EMBL/GenBank/DDBJ databases">
        <authorList>
            <person name="Varghese N."/>
            <person name="Submissions S."/>
        </authorList>
    </citation>
    <scope>NUCLEOTIDE SEQUENCE [LARGE SCALE GENOMIC DNA]</scope>
    <source>
        <strain evidence="3 4">DSM 16525</strain>
    </source>
</reference>
<comment type="caution">
    <text evidence="2">The sequence shown here is derived from an EMBL/GenBank/DDBJ whole genome shotgun (WGS) entry which is preliminary data.</text>
</comment>
<dbReference type="Proteomes" id="UP000183760">
    <property type="component" value="Unassembled WGS sequence"/>
</dbReference>
<reference evidence="2 5" key="2">
    <citation type="submission" date="2019-07" db="EMBL/GenBank/DDBJ databases">
        <title>Whole genome shotgun sequence of Myxococcus fulvus NBRC 100333.</title>
        <authorList>
            <person name="Hosoyama A."/>
            <person name="Uohara A."/>
            <person name="Ohji S."/>
            <person name="Ichikawa N."/>
        </authorList>
    </citation>
    <scope>NUCLEOTIDE SEQUENCE [LARGE SCALE GENOMIC DNA]</scope>
    <source>
        <strain evidence="2 5">NBRC 100333</strain>
    </source>
</reference>
<organism evidence="2 5">
    <name type="scientific">Myxococcus fulvus</name>
    <dbReference type="NCBI Taxonomy" id="33"/>
    <lineage>
        <taxon>Bacteria</taxon>
        <taxon>Pseudomonadati</taxon>
        <taxon>Myxococcota</taxon>
        <taxon>Myxococcia</taxon>
        <taxon>Myxococcales</taxon>
        <taxon>Cystobacterineae</taxon>
        <taxon>Myxococcaceae</taxon>
        <taxon>Myxococcus</taxon>
    </lineage>
</organism>
<gene>
    <name evidence="2" type="ORF">MFU01_50740</name>
    <name evidence="3" type="ORF">SAMN05443572_10758</name>
</gene>
<keyword evidence="4" id="KW-1185">Reference proteome</keyword>
<proteinExistence type="predicted"/>
<dbReference type="AlphaFoldDB" id="A0A511T7S5"/>
<evidence type="ECO:0000313" key="5">
    <source>
        <dbReference type="Proteomes" id="UP000321514"/>
    </source>
</evidence>
<dbReference type="EMBL" id="BJXR01000036">
    <property type="protein sequence ID" value="GEN10037.1"/>
    <property type="molecule type" value="Genomic_DNA"/>
</dbReference>
<protein>
    <submittedName>
        <fullName evidence="2">Uncharacterized protein</fullName>
    </submittedName>
</protein>
<accession>A0A511T7S5</accession>
<sequence>MTRYAYDVVLLVDVSSKERVNGALVPDGPRDDLKYLRVKSPAGNVRRYIYRPEQALTPEQRGVVAEYPADDFPEPDETTPAAGSFFAELQRLANRRPSRLTILAHGLPGVIGKYPRNGYPGLDGRTMAMKLRRWGLRDVARISVIACHAAVKEKIYFTDDELPQDSTADERKTHKLRREKQHFAHASIADGTNLFAAQSPGLAEEARLLKGSFAQELHAALGDPSLPHWVVKTEVSARVMRMVTTAEGQSLVEFPFWMLTHGRPALQKGQVTSHAPGSKFIFYWEGDEQAVRVATYASNAVADDSDDEKEEDTGFVFQFEDGGDMDDDD</sequence>
<evidence type="ECO:0000313" key="3">
    <source>
        <dbReference type="EMBL" id="SEU25172.1"/>
    </source>
</evidence>
<evidence type="ECO:0000256" key="1">
    <source>
        <dbReference type="SAM" id="MobiDB-lite"/>
    </source>
</evidence>